<feature type="compositionally biased region" description="Basic and acidic residues" evidence="1">
    <location>
        <begin position="183"/>
        <end position="196"/>
    </location>
</feature>
<proteinExistence type="predicted"/>
<dbReference type="Pfam" id="PF10217">
    <property type="entry name" value="DUF2039"/>
    <property type="match status" value="1"/>
</dbReference>
<dbReference type="Proteomes" id="UP000274922">
    <property type="component" value="Unassembled WGS sequence"/>
</dbReference>
<protein>
    <submittedName>
        <fullName evidence="2">Uncharacterized protein</fullName>
    </submittedName>
</protein>
<feature type="compositionally biased region" description="Acidic residues" evidence="1">
    <location>
        <begin position="167"/>
        <end position="182"/>
    </location>
</feature>
<dbReference type="EMBL" id="ML014192">
    <property type="protein sequence ID" value="RKP00925.1"/>
    <property type="molecule type" value="Genomic_DNA"/>
</dbReference>
<accession>A0A4P9X6W1</accession>
<reference evidence="3" key="1">
    <citation type="journal article" date="2018" name="Nat. Microbiol.">
        <title>Leveraging single-cell genomics to expand the fungal tree of life.</title>
        <authorList>
            <person name="Ahrendt S.R."/>
            <person name="Quandt C.A."/>
            <person name="Ciobanu D."/>
            <person name="Clum A."/>
            <person name="Salamov A."/>
            <person name="Andreopoulos B."/>
            <person name="Cheng J.F."/>
            <person name="Woyke T."/>
            <person name="Pelin A."/>
            <person name="Henrissat B."/>
            <person name="Reynolds N.K."/>
            <person name="Benny G.L."/>
            <person name="Smith M.E."/>
            <person name="James T.Y."/>
            <person name="Grigoriev I.V."/>
        </authorList>
    </citation>
    <scope>NUCLEOTIDE SEQUENCE [LARGE SCALE GENOMIC DNA]</scope>
    <source>
        <strain evidence="3">ATCC 52028</strain>
    </source>
</reference>
<organism evidence="2 3">
    <name type="scientific">Caulochytrium protostelioides</name>
    <dbReference type="NCBI Taxonomy" id="1555241"/>
    <lineage>
        <taxon>Eukaryota</taxon>
        <taxon>Fungi</taxon>
        <taxon>Fungi incertae sedis</taxon>
        <taxon>Chytridiomycota</taxon>
        <taxon>Chytridiomycota incertae sedis</taxon>
        <taxon>Chytridiomycetes</taxon>
        <taxon>Caulochytriales</taxon>
        <taxon>Caulochytriaceae</taxon>
        <taxon>Caulochytrium</taxon>
    </lineage>
</organism>
<name>A0A4P9X6W1_9FUNG</name>
<keyword evidence="3" id="KW-1185">Reference proteome</keyword>
<sequence length="227" mass="25315">MPTKISSARGSGDKRSRAPKHQNRTAWAPNKHSTKALALAALPTYSVCPRCRDQIEWRKRMGQYKPLTVAKKCTSCLQKRITTAYHTLCMPCAKERRVCAKCAESSHGHTDAPKSQQELSREEQDEADQLDLLTERQRRTYLRRMDAGQVTEAREELAKILAKLALDESDFSSDEDSEDESGDDKNRTENGDHDEASDHDDSEDDASSSSEAEADAVKVKAEDGKSA</sequence>
<feature type="region of interest" description="Disordered" evidence="1">
    <location>
        <begin position="165"/>
        <end position="227"/>
    </location>
</feature>
<evidence type="ECO:0000313" key="2">
    <source>
        <dbReference type="EMBL" id="RKP00925.1"/>
    </source>
</evidence>
<feature type="region of interest" description="Disordered" evidence="1">
    <location>
        <begin position="105"/>
        <end position="132"/>
    </location>
</feature>
<dbReference type="PANTHER" id="PTHR22876">
    <property type="entry name" value="ZGC:101016"/>
    <property type="match status" value="1"/>
</dbReference>
<dbReference type="PANTHER" id="PTHR22876:SF5">
    <property type="entry name" value="CHROMOSOME 9 OPEN READING FRAME 85"/>
    <property type="match status" value="1"/>
</dbReference>
<dbReference type="OrthoDB" id="250548at2759"/>
<feature type="compositionally biased region" description="Basic and acidic residues" evidence="1">
    <location>
        <begin position="215"/>
        <end position="227"/>
    </location>
</feature>
<dbReference type="InterPro" id="IPR019351">
    <property type="entry name" value="DUF2039"/>
</dbReference>
<evidence type="ECO:0000313" key="3">
    <source>
        <dbReference type="Proteomes" id="UP000274922"/>
    </source>
</evidence>
<gene>
    <name evidence="2" type="ORF">CXG81DRAFT_26372</name>
</gene>
<feature type="compositionally biased region" description="Acidic residues" evidence="1">
    <location>
        <begin position="197"/>
        <end position="206"/>
    </location>
</feature>
<feature type="region of interest" description="Disordered" evidence="1">
    <location>
        <begin position="1"/>
        <end position="32"/>
    </location>
</feature>
<dbReference type="AlphaFoldDB" id="A0A4P9X6W1"/>
<evidence type="ECO:0000256" key="1">
    <source>
        <dbReference type="SAM" id="MobiDB-lite"/>
    </source>
</evidence>